<evidence type="ECO:0000256" key="3">
    <source>
        <dbReference type="ARBA" id="ARBA00022461"/>
    </source>
</evidence>
<evidence type="ECO:0000256" key="1">
    <source>
        <dbReference type="ARBA" id="ARBA00004141"/>
    </source>
</evidence>
<dbReference type="OrthoDB" id="6262926at2759"/>
<evidence type="ECO:0000256" key="11">
    <source>
        <dbReference type="RuleBase" id="RU000679"/>
    </source>
</evidence>
<dbReference type="Gene3D" id="2.60.470.10">
    <property type="entry name" value="Acid-sensing ion channels like domains"/>
    <property type="match status" value="1"/>
</dbReference>
<reference evidence="12" key="1">
    <citation type="submission" date="2022-03" db="EMBL/GenBank/DDBJ databases">
        <authorList>
            <person name="Martin C."/>
        </authorList>
    </citation>
    <scope>NUCLEOTIDE SEQUENCE</scope>
</reference>
<keyword evidence="3 11" id="KW-0894">Sodium channel</keyword>
<proteinExistence type="inferred from homology"/>
<keyword evidence="8" id="KW-0472">Membrane</keyword>
<dbReference type="Pfam" id="PF00858">
    <property type="entry name" value="ASC"/>
    <property type="match status" value="1"/>
</dbReference>
<keyword evidence="9 11" id="KW-0739">Sodium transport</keyword>
<keyword evidence="7 11" id="KW-0406">Ion transport</keyword>
<keyword evidence="4 11" id="KW-0812">Transmembrane</keyword>
<dbReference type="GO" id="GO:0005886">
    <property type="term" value="C:plasma membrane"/>
    <property type="evidence" value="ECO:0007669"/>
    <property type="project" value="TreeGrafter"/>
</dbReference>
<dbReference type="PANTHER" id="PTHR11690">
    <property type="entry name" value="AMILORIDE-SENSITIVE SODIUM CHANNEL-RELATED"/>
    <property type="match status" value="1"/>
</dbReference>
<feature type="non-terminal residue" evidence="12">
    <location>
        <position position="1"/>
    </location>
</feature>
<evidence type="ECO:0000256" key="5">
    <source>
        <dbReference type="ARBA" id="ARBA00022989"/>
    </source>
</evidence>
<dbReference type="InterPro" id="IPR001873">
    <property type="entry name" value="ENaC"/>
</dbReference>
<gene>
    <name evidence="12" type="ORF">OFUS_LOCUS8450</name>
</gene>
<keyword evidence="6" id="KW-0915">Sodium</keyword>
<evidence type="ECO:0000313" key="13">
    <source>
        <dbReference type="Proteomes" id="UP000749559"/>
    </source>
</evidence>
<feature type="non-terminal residue" evidence="12">
    <location>
        <position position="130"/>
    </location>
</feature>
<comment type="subcellular location">
    <subcellularLocation>
        <location evidence="1">Membrane</location>
        <topology evidence="1">Multi-pass membrane protein</topology>
    </subcellularLocation>
</comment>
<dbReference type="EMBL" id="CAIIXF020000004">
    <property type="protein sequence ID" value="CAH1781950.1"/>
    <property type="molecule type" value="Genomic_DNA"/>
</dbReference>
<evidence type="ECO:0000256" key="10">
    <source>
        <dbReference type="ARBA" id="ARBA00023303"/>
    </source>
</evidence>
<evidence type="ECO:0000256" key="9">
    <source>
        <dbReference type="ARBA" id="ARBA00023201"/>
    </source>
</evidence>
<comment type="similarity">
    <text evidence="11">Belongs to the amiloride-sensitive sodium channel (TC 1.A.6) family.</text>
</comment>
<evidence type="ECO:0000256" key="8">
    <source>
        <dbReference type="ARBA" id="ARBA00023136"/>
    </source>
</evidence>
<name>A0A8S4NNR5_OWEFU</name>
<evidence type="ECO:0000256" key="7">
    <source>
        <dbReference type="ARBA" id="ARBA00023065"/>
    </source>
</evidence>
<dbReference type="PRINTS" id="PR01078">
    <property type="entry name" value="AMINACHANNEL"/>
</dbReference>
<comment type="caution">
    <text evidence="12">The sequence shown here is derived from an EMBL/GenBank/DDBJ whole genome shotgun (WGS) entry which is preliminary data.</text>
</comment>
<keyword evidence="13" id="KW-1185">Reference proteome</keyword>
<keyword evidence="10 11" id="KW-0407">Ion channel</keyword>
<keyword evidence="5" id="KW-1133">Transmembrane helix</keyword>
<sequence>FLDNQRDLYHLKTYSDIFLACRFNGEICNESDFTTISLDNYGNCYTFKSNITERYMVREIGPDSGLTLILFLNDYSPLDEFRSKNRDVMLNTPNLFSSKYSKASDGIRLGIHSHGTLPDLDNEGIDLSPG</sequence>
<dbReference type="Proteomes" id="UP000749559">
    <property type="component" value="Unassembled WGS sequence"/>
</dbReference>
<dbReference type="AlphaFoldDB" id="A0A8S4NNR5"/>
<evidence type="ECO:0000256" key="2">
    <source>
        <dbReference type="ARBA" id="ARBA00022448"/>
    </source>
</evidence>
<dbReference type="PANTHER" id="PTHR11690:SF248">
    <property type="entry name" value="PICKPOCKET 17, ISOFORM A"/>
    <property type="match status" value="1"/>
</dbReference>
<evidence type="ECO:0000256" key="6">
    <source>
        <dbReference type="ARBA" id="ARBA00023053"/>
    </source>
</evidence>
<organism evidence="12 13">
    <name type="scientific">Owenia fusiformis</name>
    <name type="common">Polychaete worm</name>
    <dbReference type="NCBI Taxonomy" id="6347"/>
    <lineage>
        <taxon>Eukaryota</taxon>
        <taxon>Metazoa</taxon>
        <taxon>Spiralia</taxon>
        <taxon>Lophotrochozoa</taxon>
        <taxon>Annelida</taxon>
        <taxon>Polychaeta</taxon>
        <taxon>Sedentaria</taxon>
        <taxon>Canalipalpata</taxon>
        <taxon>Sabellida</taxon>
        <taxon>Oweniida</taxon>
        <taxon>Oweniidae</taxon>
        <taxon>Owenia</taxon>
    </lineage>
</organism>
<evidence type="ECO:0000256" key="4">
    <source>
        <dbReference type="ARBA" id="ARBA00022692"/>
    </source>
</evidence>
<protein>
    <submittedName>
        <fullName evidence="12">Uncharacterized protein</fullName>
    </submittedName>
</protein>
<keyword evidence="2 11" id="KW-0813">Transport</keyword>
<evidence type="ECO:0000313" key="12">
    <source>
        <dbReference type="EMBL" id="CAH1781950.1"/>
    </source>
</evidence>
<accession>A0A8S4NNR5</accession>
<dbReference type="GO" id="GO:0015280">
    <property type="term" value="F:ligand-gated sodium channel activity"/>
    <property type="evidence" value="ECO:0007669"/>
    <property type="project" value="TreeGrafter"/>
</dbReference>